<sequence length="163" mass="17836">MELIKQVNFLCLGSHGNPSNSSHPAAPETSPASIQFQHQPRQDSTGPLNSHLALKKPSANTVLFPESVVKATAVAAGARIATPSDAASLIKASQSKNAVSYHAWWNFCNKILGGWQRKTLVWECGHSWSNTSLCFSIKWLTFCCWNEASSRLFWKTCSTSSIV</sequence>
<feature type="compositionally biased region" description="Polar residues" evidence="1">
    <location>
        <begin position="30"/>
        <end position="48"/>
    </location>
</feature>
<dbReference type="EMBL" id="OU503049">
    <property type="protein sequence ID" value="CAI9775898.1"/>
    <property type="molecule type" value="Genomic_DNA"/>
</dbReference>
<evidence type="ECO:0000313" key="3">
    <source>
        <dbReference type="Proteomes" id="UP000834106"/>
    </source>
</evidence>
<dbReference type="PANTHER" id="PTHR47206">
    <property type="entry name" value="HOMEODOMAIN-LIKE SUPERFAMILY PROTEIN"/>
    <property type="match status" value="1"/>
</dbReference>
<gene>
    <name evidence="2" type="ORF">FPE_LOCUS23328</name>
</gene>
<reference evidence="2" key="1">
    <citation type="submission" date="2023-05" db="EMBL/GenBank/DDBJ databases">
        <authorList>
            <person name="Huff M."/>
        </authorList>
    </citation>
    <scope>NUCLEOTIDE SEQUENCE</scope>
</reference>
<dbReference type="AlphaFoldDB" id="A0AAD1ZUE0"/>
<organism evidence="2 3">
    <name type="scientific">Fraxinus pennsylvanica</name>
    <dbReference type="NCBI Taxonomy" id="56036"/>
    <lineage>
        <taxon>Eukaryota</taxon>
        <taxon>Viridiplantae</taxon>
        <taxon>Streptophyta</taxon>
        <taxon>Embryophyta</taxon>
        <taxon>Tracheophyta</taxon>
        <taxon>Spermatophyta</taxon>
        <taxon>Magnoliopsida</taxon>
        <taxon>eudicotyledons</taxon>
        <taxon>Gunneridae</taxon>
        <taxon>Pentapetalae</taxon>
        <taxon>asterids</taxon>
        <taxon>lamiids</taxon>
        <taxon>Lamiales</taxon>
        <taxon>Oleaceae</taxon>
        <taxon>Oleeae</taxon>
        <taxon>Fraxinus</taxon>
    </lineage>
</organism>
<dbReference type="Proteomes" id="UP000834106">
    <property type="component" value="Chromosome 14"/>
</dbReference>
<name>A0AAD1ZUE0_9LAMI</name>
<keyword evidence="3" id="KW-1185">Reference proteome</keyword>
<feature type="region of interest" description="Disordered" evidence="1">
    <location>
        <begin position="17"/>
        <end position="49"/>
    </location>
</feature>
<dbReference type="PANTHER" id="PTHR47206:SF1">
    <property type="entry name" value="HOMEODOMAIN-LIKE SUPERFAMILY PROTEIN"/>
    <property type="match status" value="1"/>
</dbReference>
<proteinExistence type="predicted"/>
<protein>
    <submittedName>
        <fullName evidence="2">Uncharacterized protein</fullName>
    </submittedName>
</protein>
<evidence type="ECO:0000256" key="1">
    <source>
        <dbReference type="SAM" id="MobiDB-lite"/>
    </source>
</evidence>
<evidence type="ECO:0000313" key="2">
    <source>
        <dbReference type="EMBL" id="CAI9775898.1"/>
    </source>
</evidence>
<accession>A0AAD1ZUE0</accession>